<comment type="caution">
    <text evidence="1">The sequence shown here is derived from an EMBL/GenBank/DDBJ whole genome shotgun (WGS) entry which is preliminary data.</text>
</comment>
<protein>
    <submittedName>
        <fullName evidence="1">Uncharacterized protein</fullName>
    </submittedName>
</protein>
<gene>
    <name evidence="1" type="ORF">GMPD_37830</name>
</gene>
<accession>A0A6V8N1C5</accession>
<evidence type="ECO:0000313" key="2">
    <source>
        <dbReference type="Proteomes" id="UP000568888"/>
    </source>
</evidence>
<name>A0A6V8N1C5_9BACT</name>
<dbReference type="AlphaFoldDB" id="A0A6V8N1C5"/>
<evidence type="ECO:0000313" key="1">
    <source>
        <dbReference type="EMBL" id="GFO65864.1"/>
    </source>
</evidence>
<dbReference type="EMBL" id="BLXY01000013">
    <property type="protein sequence ID" value="GFO65864.1"/>
    <property type="molecule type" value="Genomic_DNA"/>
</dbReference>
<proteinExistence type="predicted"/>
<reference evidence="2" key="1">
    <citation type="submission" date="2020-06" db="EMBL/GenBank/DDBJ databases">
        <title>Draft genomic sequecing of Geomonas sp. Red736.</title>
        <authorList>
            <person name="Itoh H."/>
            <person name="Xu Z.X."/>
            <person name="Ushijima N."/>
            <person name="Masuda Y."/>
            <person name="Shiratori Y."/>
            <person name="Senoo K."/>
        </authorList>
    </citation>
    <scope>NUCLEOTIDE SEQUENCE [LARGE SCALE GENOMIC DNA]</scope>
    <source>
        <strain evidence="2">Red736</strain>
    </source>
</reference>
<dbReference type="Proteomes" id="UP000568888">
    <property type="component" value="Unassembled WGS sequence"/>
</dbReference>
<sequence length="83" mass="9043">MAGPSKILPGDSFCPAAKRKGQSQRLAFFYGSFKPKVLHRRGDWLRQVPVPLGFGKGAGTEWSVPQEGQAPNGASPFLQLLLY</sequence>
<organism evidence="1 2">
    <name type="scientific">Geomonas paludis</name>
    <dbReference type="NCBI Taxonomy" id="2740185"/>
    <lineage>
        <taxon>Bacteria</taxon>
        <taxon>Pseudomonadati</taxon>
        <taxon>Thermodesulfobacteriota</taxon>
        <taxon>Desulfuromonadia</taxon>
        <taxon>Geobacterales</taxon>
        <taxon>Geobacteraceae</taxon>
        <taxon>Geomonas</taxon>
    </lineage>
</organism>